<dbReference type="Pfam" id="PF20944">
    <property type="entry name" value="StcE_b-sandwich"/>
    <property type="match status" value="4"/>
</dbReference>
<dbReference type="KEGG" id="lem:LEN_0794"/>
<feature type="domain" description="Metalloprotease StcE beta-sandwich" evidence="2">
    <location>
        <begin position="331"/>
        <end position="400"/>
    </location>
</feature>
<dbReference type="EMBL" id="AP014940">
    <property type="protein sequence ID" value="BAV96281.1"/>
    <property type="molecule type" value="Genomic_DNA"/>
</dbReference>
<keyword evidence="1" id="KW-0732">Signal</keyword>
<reference evidence="3 4" key="1">
    <citation type="journal article" date="2017" name="DNA Res.">
        <title>Complete genome sequence and expression profile of the commercial lytic enzyme producer Lysobacter enzymogenes M497-1.</title>
        <authorList>
            <person name="Takami H."/>
            <person name="Toyoda A."/>
            <person name="Uchiyama I."/>
            <person name="Itoh T."/>
            <person name="Takaki Y."/>
            <person name="Arai W."/>
            <person name="Nishi S."/>
            <person name="Kawai M."/>
            <person name="Shinya K."/>
            <person name="Ikeda H."/>
        </authorList>
    </citation>
    <scope>NUCLEOTIDE SEQUENCE [LARGE SCALE GENOMIC DNA]</scope>
    <source>
        <strain evidence="3 4">M497-1</strain>
    </source>
</reference>
<organism evidence="3 4">
    <name type="scientific">Lysobacter enzymogenes</name>
    <dbReference type="NCBI Taxonomy" id="69"/>
    <lineage>
        <taxon>Bacteria</taxon>
        <taxon>Pseudomonadati</taxon>
        <taxon>Pseudomonadota</taxon>
        <taxon>Gammaproteobacteria</taxon>
        <taxon>Lysobacterales</taxon>
        <taxon>Lysobacteraceae</taxon>
        <taxon>Lysobacter</taxon>
    </lineage>
</organism>
<feature type="domain" description="Metalloprotease StcE beta-sandwich" evidence="2">
    <location>
        <begin position="138"/>
        <end position="209"/>
    </location>
</feature>
<evidence type="ECO:0000259" key="2">
    <source>
        <dbReference type="Pfam" id="PF20944"/>
    </source>
</evidence>
<feature type="domain" description="Metalloprotease StcE beta-sandwich" evidence="2">
    <location>
        <begin position="44"/>
        <end position="114"/>
    </location>
</feature>
<feature type="domain" description="Metalloprotease StcE beta-sandwich" evidence="2">
    <location>
        <begin position="238"/>
        <end position="306"/>
    </location>
</feature>
<evidence type="ECO:0000313" key="3">
    <source>
        <dbReference type="EMBL" id="BAV96281.1"/>
    </source>
</evidence>
<sequence length="594" mass="62960">MKHLLSLVLALSGALSLPSFAQTVALTPNSNGGSGTLPNGFDQIDFSMRDHDWVRTVILPSAPRNGARVNITTRAQWASHLDASGVDAGVSQIDLPTNASYSLSYSAAEGVWTLLSGNSVTSSAPANGAAVIADNPNKITYMRVSDAVFASKVSLPKTAADGSIVVVKSSAAAAVTVDPGNRAYVSSATLRGGDSFAYLYRSDIQGWISTRSTARQVAASAIVANNGTLPLAGSPRNLVTLTNADRVDQIVLPASAGDRDRITIRSQASADTVIAPANTGLHGTTTVRNGDEYQFMYVGPRQRWELMSNPSAFHQAGALPANGQLPDMVAPRMVVNAADGNTRAELLLPVARKTGDRVTIKTQASTAIKVRSGQTALTPLAAGEQVTFVADANRTWQRQTVTIDMLMLYSAKAATQLGADTMRARLVEGLGMTNDALENSIAKPRFRTVSTQELTPPDTWTTQTHALNGAKDLAQVKTWRTQSKADGIYYEGTEEGCGQGFLGGNADFMIGVGMIHCGTDVMRHELGHNMNLDHNTHFESGARLVMHPFTGGAPFFATPFVFLPELGIPMTVTMSGLDEVKVLDGRAPTVAAFR</sequence>
<dbReference type="SUPFAM" id="SSF55486">
    <property type="entry name" value="Metalloproteases ('zincins'), catalytic domain"/>
    <property type="match status" value="1"/>
</dbReference>
<evidence type="ECO:0000313" key="4">
    <source>
        <dbReference type="Proteomes" id="UP000218824"/>
    </source>
</evidence>
<dbReference type="Gene3D" id="2.60.120.1230">
    <property type="match status" value="4"/>
</dbReference>
<accession>A0AAU9APG2</accession>
<feature type="signal peptide" evidence="1">
    <location>
        <begin position="1"/>
        <end position="21"/>
    </location>
</feature>
<feature type="chain" id="PRO_5043706441" description="Metalloprotease StcE beta-sandwich domain-containing protein" evidence="1">
    <location>
        <begin position="22"/>
        <end position="594"/>
    </location>
</feature>
<protein>
    <recommendedName>
        <fullName evidence="2">Metalloprotease StcE beta-sandwich domain-containing protein</fullName>
    </recommendedName>
</protein>
<proteinExistence type="predicted"/>
<dbReference type="InterPro" id="IPR048990">
    <property type="entry name" value="StcE_b-sandwich"/>
</dbReference>
<gene>
    <name evidence="3" type="ORF">LEN_0794</name>
</gene>
<evidence type="ECO:0000256" key="1">
    <source>
        <dbReference type="SAM" id="SignalP"/>
    </source>
</evidence>
<dbReference type="AlphaFoldDB" id="A0AAU9APG2"/>
<name>A0AAU9APG2_LYSEN</name>
<dbReference type="Proteomes" id="UP000218824">
    <property type="component" value="Chromosome"/>
</dbReference>